<evidence type="ECO:0000313" key="2">
    <source>
        <dbReference type="Proteomes" id="UP000199046"/>
    </source>
</evidence>
<dbReference type="EMBL" id="FOLY01000004">
    <property type="protein sequence ID" value="SFC62559.1"/>
    <property type="molecule type" value="Genomic_DNA"/>
</dbReference>
<name>A0A1I1KP53_9GAMM</name>
<dbReference type="STRING" id="402385.SAMN05421848_2100"/>
<accession>A0A1I1KP53</accession>
<protein>
    <recommendedName>
        <fullName evidence="3">Nudix-type nucleoside diphosphatase, YffH/AdpP family</fullName>
    </recommendedName>
</protein>
<dbReference type="SUPFAM" id="SSF55811">
    <property type="entry name" value="Nudix"/>
    <property type="match status" value="1"/>
</dbReference>
<dbReference type="InterPro" id="IPR015797">
    <property type="entry name" value="NUDIX_hydrolase-like_dom_sf"/>
</dbReference>
<gene>
    <name evidence="1" type="ORF">SAMN05421848_2100</name>
</gene>
<evidence type="ECO:0000313" key="1">
    <source>
        <dbReference type="EMBL" id="SFC62559.1"/>
    </source>
</evidence>
<dbReference type="RefSeq" id="WP_139215294.1">
    <property type="nucleotide sequence ID" value="NZ_FOLY01000004.1"/>
</dbReference>
<dbReference type="OrthoDB" id="5292471at2"/>
<reference evidence="2" key="1">
    <citation type="submission" date="2016-10" db="EMBL/GenBank/DDBJ databases">
        <authorList>
            <person name="Varghese N."/>
            <person name="Submissions S."/>
        </authorList>
    </citation>
    <scope>NUCLEOTIDE SEQUENCE [LARGE SCALE GENOMIC DNA]</scope>
    <source>
        <strain evidence="2">DSM 23439</strain>
    </source>
</reference>
<sequence>MTRQAIRRQILMAYFARREGHRFHGRLPHHRPATTGYCPRGATTHRRSVTERPYFVIADDRLNTGKSGGFENEGEDIEVLELPLSEALEMIRTGEIVDGKTIMLLQHAALLVATVSEA</sequence>
<dbReference type="Proteomes" id="UP000199046">
    <property type="component" value="Unassembled WGS sequence"/>
</dbReference>
<proteinExistence type="predicted"/>
<dbReference type="Gene3D" id="3.90.79.10">
    <property type="entry name" value="Nucleoside Triphosphate Pyrophosphohydrolase"/>
    <property type="match status" value="1"/>
</dbReference>
<organism evidence="1 2">
    <name type="scientific">Kushneria avicenniae</name>
    <dbReference type="NCBI Taxonomy" id="402385"/>
    <lineage>
        <taxon>Bacteria</taxon>
        <taxon>Pseudomonadati</taxon>
        <taxon>Pseudomonadota</taxon>
        <taxon>Gammaproteobacteria</taxon>
        <taxon>Oceanospirillales</taxon>
        <taxon>Halomonadaceae</taxon>
        <taxon>Kushneria</taxon>
    </lineage>
</organism>
<keyword evidence="2" id="KW-1185">Reference proteome</keyword>
<evidence type="ECO:0008006" key="3">
    <source>
        <dbReference type="Google" id="ProtNLM"/>
    </source>
</evidence>
<dbReference type="AlphaFoldDB" id="A0A1I1KP53"/>